<dbReference type="GO" id="GO:0008195">
    <property type="term" value="F:phosphatidate phosphatase activity"/>
    <property type="evidence" value="ECO:0007669"/>
    <property type="project" value="TreeGrafter"/>
</dbReference>
<evidence type="ECO:0000313" key="4">
    <source>
        <dbReference type="EMBL" id="KAK2995623.1"/>
    </source>
</evidence>
<dbReference type="InterPro" id="IPR031315">
    <property type="entry name" value="LNS2/PITP"/>
</dbReference>
<protein>
    <recommendedName>
        <fullName evidence="3">LNS2/PITP domain-containing protein</fullName>
    </recommendedName>
</protein>
<dbReference type="InterPro" id="IPR013209">
    <property type="entry name" value="LNS2"/>
</dbReference>
<feature type="region of interest" description="Disordered" evidence="2">
    <location>
        <begin position="94"/>
        <end position="118"/>
    </location>
</feature>
<feature type="domain" description="LNS2/PITP" evidence="3">
    <location>
        <begin position="866"/>
        <end position="1022"/>
    </location>
</feature>
<dbReference type="PANTHER" id="PTHR12181:SF12">
    <property type="entry name" value="PHOSPHATIDATE PHOSPHATASE"/>
    <property type="match status" value="1"/>
</dbReference>
<feature type="compositionally biased region" description="Low complexity" evidence="2">
    <location>
        <begin position="94"/>
        <end position="103"/>
    </location>
</feature>
<dbReference type="InterPro" id="IPR026058">
    <property type="entry name" value="LIPIN"/>
</dbReference>
<dbReference type="Pfam" id="PF04571">
    <property type="entry name" value="Lipin_N"/>
    <property type="match status" value="1"/>
</dbReference>
<dbReference type="InterPro" id="IPR007651">
    <property type="entry name" value="Lipin_N"/>
</dbReference>
<dbReference type="SUPFAM" id="SSF56784">
    <property type="entry name" value="HAD-like"/>
    <property type="match status" value="1"/>
</dbReference>
<evidence type="ECO:0000256" key="1">
    <source>
        <dbReference type="ARBA" id="ARBA00005476"/>
    </source>
</evidence>
<accession>A0AA88UVJ8</accession>
<sequence length="1113" mass="123114">MYARLGSYITKGVGTVSGPFHPFGGAVDIVVVEQQDGSFKSSPWYVRFGKFQGVLKAKEKVVTITVNGVQSDFDMYLDHKGEAYFLKEVDVEGESGLSPSSSGEETDGHGGSRRPMKSISLNYDDKLSSSVTEIDVTNSKLVTRTSSRRSRIMGLVFGRKARREKSFHEEDDGAGVVRADSLERAEIAADLLEVKWSTNLASGRHRKDNASRFSASDVADSEANKDFEIDDGPRQVDSLAHDEVTNTLENPVPHEVSSGVDMSCLIVEGHFRSGNELNSEMSRKIKEIDKANDVENGKAVTSETSCPGSKSPDSDSPEACSSQELAQEHACHGEDSGMSGNSMYKEENGVDRIQSFTYPATSENSEIRLDDISCGNCEEVPVHVETFEKISEVNSQPETGMLVSKGSSNIHEIAGDVNCCSFFDDAKLLESQRITSCTNCILKETYSETLAVYPVNGSANEVESCSDCTISSVSNSIFQARDDKNSSEEDKIDKIESSLGDVDSQKVSGDFGIAEALNLSASEGLEEEQFLFGELDDGNLSRVKSVESISSDPVEKENHSSVTPKSTEAVKKSISSKCEKYSSRNNYVQKDLPYDVEELTEKSKLVSRCIDIPASKAAGQEVGQIVKSLPNMYSHIDEVDAQYIQHVLGHSLDSDSKSSKWKLPRKDVSSCIESDVDRDYQLSNPVPTVGDAKTLEELRNLPASPAVEDANDYVGNDVSDKYTLPLHQRAWCKEHGLSLHTMSRWKTLAGDLSKSFDASGGSWRRWSFPFKKSRSMDVSQPDSDCTKSFDAENALESTGAKNEEKDLPKPKVNKKRIRIRIPTSEQLASLNLKEGPNKVSFTYWTSMLGEQQVDARIYLWRWDMRVVISDVDGTITKSDLLGQFMPLVGKDWSQTGVAHLFTAIKENGYQFLFLSARAISQAYHTRQFLFNLKQDGKALPDGPVVISPDGLFPSLFREVIRRAPHEFKISCLEDIRALFPSDRNPFYAGFGNRDTDEFSYLKVGIPKGKIFIINPKGEVVVNRRVDSKSYTNLHALVHDMFPPVSSSEQIYFFHLVLPAFSSTNLTYLVTPRKTLTPGIIGNCHLLLLKLEGVTVFAILMLWSLRKMDAACLP</sequence>
<feature type="region of interest" description="Disordered" evidence="2">
    <location>
        <begin position="794"/>
        <end position="814"/>
    </location>
</feature>
<comment type="caution">
    <text evidence="4">The sequence shown here is derived from an EMBL/GenBank/DDBJ whole genome shotgun (WGS) entry which is preliminary data.</text>
</comment>
<feature type="compositionally biased region" description="Polar residues" evidence="2">
    <location>
        <begin position="299"/>
        <end position="308"/>
    </location>
</feature>
<keyword evidence="5" id="KW-1185">Reference proteome</keyword>
<evidence type="ECO:0000313" key="5">
    <source>
        <dbReference type="Proteomes" id="UP001187471"/>
    </source>
</evidence>
<dbReference type="Pfam" id="PF08235">
    <property type="entry name" value="LNS2"/>
    <property type="match status" value="1"/>
</dbReference>
<dbReference type="PANTHER" id="PTHR12181">
    <property type="entry name" value="LIPIN"/>
    <property type="match status" value="1"/>
</dbReference>
<comment type="similarity">
    <text evidence="1">Belongs to the lipin family.</text>
</comment>
<feature type="region of interest" description="Disordered" evidence="2">
    <location>
        <begin position="288"/>
        <end position="344"/>
    </location>
</feature>
<dbReference type="AlphaFoldDB" id="A0AA88UVJ8"/>
<dbReference type="InterPro" id="IPR036412">
    <property type="entry name" value="HAD-like_sf"/>
</dbReference>
<gene>
    <name evidence="4" type="ORF">RJ640_020259</name>
</gene>
<evidence type="ECO:0000259" key="3">
    <source>
        <dbReference type="SMART" id="SM00775"/>
    </source>
</evidence>
<dbReference type="EMBL" id="JAVXUO010000083">
    <property type="protein sequence ID" value="KAK2995623.1"/>
    <property type="molecule type" value="Genomic_DNA"/>
</dbReference>
<dbReference type="SMART" id="SM00775">
    <property type="entry name" value="LNS2"/>
    <property type="match status" value="1"/>
</dbReference>
<reference evidence="4" key="1">
    <citation type="submission" date="2022-12" db="EMBL/GenBank/DDBJ databases">
        <title>Draft genome assemblies for two species of Escallonia (Escalloniales).</title>
        <authorList>
            <person name="Chanderbali A."/>
            <person name="Dervinis C."/>
            <person name="Anghel I."/>
            <person name="Soltis D."/>
            <person name="Soltis P."/>
            <person name="Zapata F."/>
        </authorList>
    </citation>
    <scope>NUCLEOTIDE SEQUENCE</scope>
    <source>
        <strain evidence="4">UCBG92.1500</strain>
        <tissue evidence="4">Leaf</tissue>
    </source>
</reference>
<name>A0AA88UVJ8_9ASTE</name>
<feature type="compositionally biased region" description="Basic and acidic residues" evidence="2">
    <location>
        <begin position="326"/>
        <end position="335"/>
    </location>
</feature>
<organism evidence="4 5">
    <name type="scientific">Escallonia rubra</name>
    <dbReference type="NCBI Taxonomy" id="112253"/>
    <lineage>
        <taxon>Eukaryota</taxon>
        <taxon>Viridiplantae</taxon>
        <taxon>Streptophyta</taxon>
        <taxon>Embryophyta</taxon>
        <taxon>Tracheophyta</taxon>
        <taxon>Spermatophyta</taxon>
        <taxon>Magnoliopsida</taxon>
        <taxon>eudicotyledons</taxon>
        <taxon>Gunneridae</taxon>
        <taxon>Pentapetalae</taxon>
        <taxon>asterids</taxon>
        <taxon>campanulids</taxon>
        <taxon>Escalloniales</taxon>
        <taxon>Escalloniaceae</taxon>
        <taxon>Escallonia</taxon>
    </lineage>
</organism>
<dbReference type="Proteomes" id="UP001187471">
    <property type="component" value="Unassembled WGS sequence"/>
</dbReference>
<proteinExistence type="inferred from homology"/>
<evidence type="ECO:0000256" key="2">
    <source>
        <dbReference type="SAM" id="MobiDB-lite"/>
    </source>
</evidence>